<sequence length="248" mass="28583">MEYYNSYIFFIFNIFITMCGNENCNCNISYEVLTRATNVKNFTDAYTLSNDWQLEDRVFYNDDDNYQPVSEPPTFLNNRNLCGVFDLSAKITIKNNSNQDITNPQIILPTIFSNYITVNENDFYYYVYENQNFLILFQHTSDSNAQNPNITVYSQESNGDIEYNGEQSNIEGGILRLDDVSLNAKMSCIINFNIHVYVKNHSNDFSFTTLFYGLVGSAKKCSCCCLKQTKLPIIDNSVIELDYDSDCC</sequence>
<organism evidence="1">
    <name type="scientific">viral metagenome</name>
    <dbReference type="NCBI Taxonomy" id="1070528"/>
    <lineage>
        <taxon>unclassified sequences</taxon>
        <taxon>metagenomes</taxon>
        <taxon>organismal metagenomes</taxon>
    </lineage>
</organism>
<name>A0A6C0DZW8_9ZZZZ</name>
<proteinExistence type="predicted"/>
<dbReference type="EMBL" id="MN739700">
    <property type="protein sequence ID" value="QHT22002.1"/>
    <property type="molecule type" value="Genomic_DNA"/>
</dbReference>
<evidence type="ECO:0000313" key="1">
    <source>
        <dbReference type="EMBL" id="QHT22002.1"/>
    </source>
</evidence>
<accession>A0A6C0DZW8</accession>
<protein>
    <submittedName>
        <fullName evidence="1">Uncharacterized protein</fullName>
    </submittedName>
</protein>
<dbReference type="AlphaFoldDB" id="A0A6C0DZW8"/>
<reference evidence="1" key="1">
    <citation type="journal article" date="2020" name="Nature">
        <title>Giant virus diversity and host interactions through global metagenomics.</title>
        <authorList>
            <person name="Schulz F."/>
            <person name="Roux S."/>
            <person name="Paez-Espino D."/>
            <person name="Jungbluth S."/>
            <person name="Walsh D.A."/>
            <person name="Denef V.J."/>
            <person name="McMahon K.D."/>
            <person name="Konstantinidis K.T."/>
            <person name="Eloe-Fadrosh E.A."/>
            <person name="Kyrpides N.C."/>
            <person name="Woyke T."/>
        </authorList>
    </citation>
    <scope>NUCLEOTIDE SEQUENCE</scope>
    <source>
        <strain evidence="1">GVMAG-M-3300023179-103</strain>
    </source>
</reference>